<feature type="transmembrane region" description="Helical" evidence="6">
    <location>
        <begin position="180"/>
        <end position="201"/>
    </location>
</feature>
<evidence type="ECO:0000256" key="4">
    <source>
        <dbReference type="ARBA" id="ARBA00022989"/>
    </source>
</evidence>
<evidence type="ECO:0000256" key="2">
    <source>
        <dbReference type="ARBA" id="ARBA00022475"/>
    </source>
</evidence>
<evidence type="ECO:0000313" key="9">
    <source>
        <dbReference type="Proteomes" id="UP000308891"/>
    </source>
</evidence>
<dbReference type="PANTHER" id="PTHR32322">
    <property type="entry name" value="INNER MEMBRANE TRANSPORTER"/>
    <property type="match status" value="1"/>
</dbReference>
<keyword evidence="5 6" id="KW-0472">Membrane</keyword>
<dbReference type="OrthoDB" id="5430053at2"/>
<sequence>MNKTYSLSGVLTLAFLWLVWGGNWIVTKLGLAYASAAQLGLMRTVLAVLTLGLIMFFTHRPFKPTPFVPTFLLGLTQTAGFVLLTNLALVAGGAGKVSVLCYTMPFWTLLMARLWLGERLSRLQWLAVGLAFAGLIAILEPRNLTGGWLSDLLAVGGGLVWAAAAIIAKRLRIRHRVDTLGLTFWQMLYGAVPLVLLLPLFPAAAPVRWSPELAAVLVFSGVLAGGLGWLAWMLLLSKLSAGMAGLNILAIPAVAVLLAWATFGETPTHAEAFGMALVALALTLLAALTLWKETKVQPVKNL</sequence>
<feature type="transmembrane region" description="Helical" evidence="6">
    <location>
        <begin position="145"/>
        <end position="168"/>
    </location>
</feature>
<organism evidence="8 9">
    <name type="scientific">Crenobacter intestini</name>
    <dbReference type="NCBI Taxonomy" id="2563443"/>
    <lineage>
        <taxon>Bacteria</taxon>
        <taxon>Pseudomonadati</taxon>
        <taxon>Pseudomonadota</taxon>
        <taxon>Betaproteobacteria</taxon>
        <taxon>Neisseriales</taxon>
        <taxon>Neisseriaceae</taxon>
        <taxon>Crenobacter</taxon>
    </lineage>
</organism>
<dbReference type="PANTHER" id="PTHR32322:SF18">
    <property type="entry name" value="S-ADENOSYLMETHIONINE_S-ADENOSYLHOMOCYSTEINE TRANSPORTER"/>
    <property type="match status" value="1"/>
</dbReference>
<keyword evidence="4 6" id="KW-1133">Transmembrane helix</keyword>
<accession>A0A4T0UJH5</accession>
<dbReference type="Pfam" id="PF00892">
    <property type="entry name" value="EamA"/>
    <property type="match status" value="2"/>
</dbReference>
<feature type="transmembrane region" description="Helical" evidence="6">
    <location>
        <begin position="213"/>
        <end position="236"/>
    </location>
</feature>
<evidence type="ECO:0000313" key="8">
    <source>
        <dbReference type="EMBL" id="TIC78471.1"/>
    </source>
</evidence>
<evidence type="ECO:0000256" key="3">
    <source>
        <dbReference type="ARBA" id="ARBA00022692"/>
    </source>
</evidence>
<dbReference type="InterPro" id="IPR000620">
    <property type="entry name" value="EamA_dom"/>
</dbReference>
<dbReference type="AlphaFoldDB" id="A0A4T0UJH5"/>
<dbReference type="InterPro" id="IPR037185">
    <property type="entry name" value="EmrE-like"/>
</dbReference>
<dbReference type="InterPro" id="IPR050638">
    <property type="entry name" value="AA-Vitamin_Transporters"/>
</dbReference>
<feature type="transmembrane region" description="Helical" evidence="6">
    <location>
        <begin position="31"/>
        <end position="58"/>
    </location>
</feature>
<keyword evidence="2" id="KW-1003">Cell membrane</keyword>
<feature type="transmembrane region" description="Helical" evidence="6">
    <location>
        <begin position="243"/>
        <end position="261"/>
    </location>
</feature>
<name>A0A4T0UJH5_9NEIS</name>
<evidence type="ECO:0000256" key="6">
    <source>
        <dbReference type="SAM" id="Phobius"/>
    </source>
</evidence>
<dbReference type="RefSeq" id="WP_136555878.1">
    <property type="nucleotide sequence ID" value="NZ_STGJ01000029.1"/>
</dbReference>
<proteinExistence type="predicted"/>
<feature type="transmembrane region" description="Helical" evidence="6">
    <location>
        <begin position="70"/>
        <end position="91"/>
    </location>
</feature>
<dbReference type="EMBL" id="STGJ01000029">
    <property type="protein sequence ID" value="TIC78471.1"/>
    <property type="molecule type" value="Genomic_DNA"/>
</dbReference>
<feature type="transmembrane region" description="Helical" evidence="6">
    <location>
        <begin position="273"/>
        <end position="291"/>
    </location>
</feature>
<keyword evidence="9" id="KW-1185">Reference proteome</keyword>
<evidence type="ECO:0000259" key="7">
    <source>
        <dbReference type="Pfam" id="PF00892"/>
    </source>
</evidence>
<protein>
    <submittedName>
        <fullName evidence="8">EamA/RhaT family transporter</fullName>
    </submittedName>
</protein>
<dbReference type="GO" id="GO:0005886">
    <property type="term" value="C:plasma membrane"/>
    <property type="evidence" value="ECO:0007669"/>
    <property type="project" value="UniProtKB-SubCell"/>
</dbReference>
<feature type="domain" description="EamA" evidence="7">
    <location>
        <begin position="8"/>
        <end position="138"/>
    </location>
</feature>
<evidence type="ECO:0000256" key="1">
    <source>
        <dbReference type="ARBA" id="ARBA00004651"/>
    </source>
</evidence>
<reference evidence="8 9" key="1">
    <citation type="submission" date="2019-04" db="EMBL/GenBank/DDBJ databases">
        <title>Crenobacter sp. nov.</title>
        <authorList>
            <person name="Shi S."/>
        </authorList>
    </citation>
    <scope>NUCLEOTIDE SEQUENCE [LARGE SCALE GENOMIC DNA]</scope>
    <source>
        <strain evidence="8 9">GY 70310</strain>
    </source>
</reference>
<keyword evidence="3 6" id="KW-0812">Transmembrane</keyword>
<comment type="subcellular location">
    <subcellularLocation>
        <location evidence="1">Cell membrane</location>
        <topology evidence="1">Multi-pass membrane protein</topology>
    </subcellularLocation>
</comment>
<gene>
    <name evidence="8" type="ORF">E5K04_16155</name>
</gene>
<dbReference type="Proteomes" id="UP000308891">
    <property type="component" value="Unassembled WGS sequence"/>
</dbReference>
<feature type="domain" description="EamA" evidence="7">
    <location>
        <begin position="150"/>
        <end position="285"/>
    </location>
</feature>
<evidence type="ECO:0000256" key="5">
    <source>
        <dbReference type="ARBA" id="ARBA00023136"/>
    </source>
</evidence>
<comment type="caution">
    <text evidence="8">The sequence shown here is derived from an EMBL/GenBank/DDBJ whole genome shotgun (WGS) entry which is preliminary data.</text>
</comment>
<dbReference type="SUPFAM" id="SSF103481">
    <property type="entry name" value="Multidrug resistance efflux transporter EmrE"/>
    <property type="match status" value="2"/>
</dbReference>
<feature type="transmembrane region" description="Helical" evidence="6">
    <location>
        <begin position="123"/>
        <end position="139"/>
    </location>
</feature>